<reference evidence="1" key="1">
    <citation type="submission" date="2019-05" db="EMBL/GenBank/DDBJ databases">
        <title>Annotation for the trematode Paragonimus heterotremus.</title>
        <authorList>
            <person name="Choi Y.-J."/>
        </authorList>
    </citation>
    <scope>NUCLEOTIDE SEQUENCE</scope>
    <source>
        <strain evidence="1">LC</strain>
    </source>
</reference>
<evidence type="ECO:0000313" key="2">
    <source>
        <dbReference type="Proteomes" id="UP000748531"/>
    </source>
</evidence>
<dbReference type="Proteomes" id="UP000748531">
    <property type="component" value="Unassembled WGS sequence"/>
</dbReference>
<comment type="caution">
    <text evidence="1">The sequence shown here is derived from an EMBL/GenBank/DDBJ whole genome shotgun (WGS) entry which is preliminary data.</text>
</comment>
<accession>A0A8J4T230</accession>
<dbReference type="OrthoDB" id="6277152at2759"/>
<keyword evidence="2" id="KW-1185">Reference proteome</keyword>
<sequence>MNADEVPTFQISEPISTGMVEVRNLTIQGLHMARMIRPIQISEKVSGSHPVLRLELWLALEQLNIEGEARLRLKTSKPKPMTVLVRPSNLYVALDLRTLVKSQDDVLPINGPSFTVHSVSFTDWNGIRINGKGFMLKMFRLMGGSNAFAGTIRRCVEKTIYKQINKALDKFPPNVLLTSGLMQGHIESYR</sequence>
<dbReference type="AlphaFoldDB" id="A0A8J4T230"/>
<dbReference type="EMBL" id="LUCH01008729">
    <property type="protein sequence ID" value="KAF5396244.1"/>
    <property type="molecule type" value="Genomic_DNA"/>
</dbReference>
<protein>
    <submittedName>
        <fullName evidence="1">Uncharacterized protein</fullName>
    </submittedName>
</protein>
<organism evidence="1 2">
    <name type="scientific">Paragonimus heterotremus</name>
    <dbReference type="NCBI Taxonomy" id="100268"/>
    <lineage>
        <taxon>Eukaryota</taxon>
        <taxon>Metazoa</taxon>
        <taxon>Spiralia</taxon>
        <taxon>Lophotrochozoa</taxon>
        <taxon>Platyhelminthes</taxon>
        <taxon>Trematoda</taxon>
        <taxon>Digenea</taxon>
        <taxon>Plagiorchiida</taxon>
        <taxon>Troglotremata</taxon>
        <taxon>Troglotrematidae</taxon>
        <taxon>Paragonimus</taxon>
    </lineage>
</organism>
<gene>
    <name evidence="1" type="ORF">PHET_11149</name>
</gene>
<evidence type="ECO:0000313" key="1">
    <source>
        <dbReference type="EMBL" id="KAF5396244.1"/>
    </source>
</evidence>
<proteinExistence type="predicted"/>
<name>A0A8J4T230_9TREM</name>